<protein>
    <submittedName>
        <fullName evidence="2">SGNH/GDSL hydrolase family protein</fullName>
    </submittedName>
</protein>
<evidence type="ECO:0000313" key="2">
    <source>
        <dbReference type="EMBL" id="GMG86912.1"/>
    </source>
</evidence>
<organism evidence="2 3">
    <name type="scientific">Biformimicrobium ophioploci</name>
    <dbReference type="NCBI Taxonomy" id="3036711"/>
    <lineage>
        <taxon>Bacteria</taxon>
        <taxon>Pseudomonadati</taxon>
        <taxon>Pseudomonadota</taxon>
        <taxon>Gammaproteobacteria</taxon>
        <taxon>Cellvibrionales</taxon>
        <taxon>Microbulbiferaceae</taxon>
        <taxon>Biformimicrobium</taxon>
    </lineage>
</organism>
<dbReference type="EMBL" id="BSYJ01000002">
    <property type="protein sequence ID" value="GMG86912.1"/>
    <property type="molecule type" value="Genomic_DNA"/>
</dbReference>
<dbReference type="InterPro" id="IPR013830">
    <property type="entry name" value="SGNH_hydro"/>
</dbReference>
<name>A0ABQ6LXT7_9GAMM</name>
<dbReference type="PANTHER" id="PTHR30383:SF24">
    <property type="entry name" value="THIOESTERASE 1_PROTEASE 1_LYSOPHOSPHOLIPASE L1"/>
    <property type="match status" value="1"/>
</dbReference>
<proteinExistence type="predicted"/>
<gene>
    <name evidence="2" type="ORF">MNKW57_12330</name>
</gene>
<accession>A0ABQ6LXT7</accession>
<dbReference type="GO" id="GO:0016787">
    <property type="term" value="F:hydrolase activity"/>
    <property type="evidence" value="ECO:0007669"/>
    <property type="project" value="UniProtKB-KW"/>
</dbReference>
<dbReference type="InterPro" id="IPR036514">
    <property type="entry name" value="SGNH_hydro_sf"/>
</dbReference>
<keyword evidence="3" id="KW-1185">Reference proteome</keyword>
<dbReference type="SUPFAM" id="SSF52266">
    <property type="entry name" value="SGNH hydrolase"/>
    <property type="match status" value="1"/>
</dbReference>
<keyword evidence="2" id="KW-0378">Hydrolase</keyword>
<reference evidence="2 3" key="1">
    <citation type="submission" date="2023-04" db="EMBL/GenBank/DDBJ databases">
        <title>Marinobulbifer ophiurae gen. nov., sp. Nov., isolate from tissue of brittle star Ophioplocus japonicus.</title>
        <authorList>
            <person name="Kawano K."/>
            <person name="Sawayama S."/>
            <person name="Nakagawa S."/>
        </authorList>
    </citation>
    <scope>NUCLEOTIDE SEQUENCE [LARGE SCALE GENOMIC DNA]</scope>
    <source>
        <strain evidence="2 3">NKW57</strain>
    </source>
</reference>
<dbReference type="RefSeq" id="WP_285763537.1">
    <property type="nucleotide sequence ID" value="NZ_BSYJ01000002.1"/>
</dbReference>
<dbReference type="PANTHER" id="PTHR30383">
    <property type="entry name" value="THIOESTERASE 1/PROTEASE 1/LYSOPHOSPHOLIPASE L1"/>
    <property type="match status" value="1"/>
</dbReference>
<comment type="caution">
    <text evidence="2">The sequence shown here is derived from an EMBL/GenBank/DDBJ whole genome shotgun (WGS) entry which is preliminary data.</text>
</comment>
<dbReference type="Proteomes" id="UP001224392">
    <property type="component" value="Unassembled WGS sequence"/>
</dbReference>
<dbReference type="CDD" id="cd01836">
    <property type="entry name" value="FeeA_FeeB_like"/>
    <property type="match status" value="1"/>
</dbReference>
<sequence length="235" mass="25744">MIHSITSKLLSPVCLAQGAYVRTVCPNLPEAAGARCGEEGYGSPLRILIAGDSAAAGVGVQTQAEALAGRLTDCLKHSYRVYWRVLAETGRTSRGLLELLDNDAEAESFDVALVSIGVNDATRGTTPLEWVDNHRALARTFAEKYQISHVVLSALPPVEFFPVLPQPLRWWLSLRAQVFNQLLHDHAQQVSFCSVLSPEFPADPTFLAEDGFHPGALAYEHWGRYAADHIRKLIA</sequence>
<feature type="domain" description="SGNH hydrolase-type esterase" evidence="1">
    <location>
        <begin position="51"/>
        <end position="220"/>
    </location>
</feature>
<evidence type="ECO:0000259" key="1">
    <source>
        <dbReference type="Pfam" id="PF13472"/>
    </source>
</evidence>
<evidence type="ECO:0000313" key="3">
    <source>
        <dbReference type="Proteomes" id="UP001224392"/>
    </source>
</evidence>
<dbReference type="InterPro" id="IPR051532">
    <property type="entry name" value="Ester_Hydrolysis_Enzymes"/>
</dbReference>
<dbReference type="Pfam" id="PF13472">
    <property type="entry name" value="Lipase_GDSL_2"/>
    <property type="match status" value="1"/>
</dbReference>
<dbReference type="Gene3D" id="3.40.50.1110">
    <property type="entry name" value="SGNH hydrolase"/>
    <property type="match status" value="1"/>
</dbReference>